<accession>A0A1J6HJM2</accession>
<organism evidence="1 2">
    <name type="scientific">Brucella cytisi</name>
    <dbReference type="NCBI Taxonomy" id="407152"/>
    <lineage>
        <taxon>Bacteria</taxon>
        <taxon>Pseudomonadati</taxon>
        <taxon>Pseudomonadota</taxon>
        <taxon>Alphaproteobacteria</taxon>
        <taxon>Hyphomicrobiales</taxon>
        <taxon>Brucellaceae</taxon>
        <taxon>Brucella/Ochrobactrum group</taxon>
        <taxon>Brucella</taxon>
    </lineage>
</organism>
<dbReference type="EMBL" id="MOEC01000014">
    <property type="protein sequence ID" value="OIS92681.1"/>
    <property type="molecule type" value="Genomic_DNA"/>
</dbReference>
<comment type="caution">
    <text evidence="1">The sequence shown here is derived from an EMBL/GenBank/DDBJ whole genome shotgun (WGS) entry which is preliminary data.</text>
</comment>
<dbReference type="AlphaFoldDB" id="A0A1J6HJM2"/>
<dbReference type="Proteomes" id="UP000182985">
    <property type="component" value="Unassembled WGS sequence"/>
</dbReference>
<proteinExistence type="predicted"/>
<gene>
    <name evidence="1" type="ORF">BLA27_14640</name>
</gene>
<evidence type="ECO:0000313" key="2">
    <source>
        <dbReference type="Proteomes" id="UP000182985"/>
    </source>
</evidence>
<name>A0A1J6HJM2_9HYPH</name>
<keyword evidence="2" id="KW-1185">Reference proteome</keyword>
<dbReference type="RefSeq" id="WP_071632389.1">
    <property type="nucleotide sequence ID" value="NZ_JBCAUP010000033.1"/>
</dbReference>
<dbReference type="OrthoDB" id="6292895at2"/>
<reference evidence="1 2" key="1">
    <citation type="submission" date="2016-10" db="EMBL/GenBank/DDBJ databases">
        <title>The Draft Genome Sequence of the Potato Rhizosphere Bacteria Ochrobactrum sp. IPA7.2.</title>
        <authorList>
            <person name="Gogoleva N.E."/>
            <person name="Khlopko Y.A."/>
            <person name="Burygin G.L."/>
            <person name="Plotnikov A.O."/>
        </authorList>
    </citation>
    <scope>NUCLEOTIDE SEQUENCE [LARGE SCALE GENOMIC DNA]</scope>
    <source>
        <strain evidence="1 2">IPA7.2</strain>
    </source>
</reference>
<evidence type="ECO:0000313" key="1">
    <source>
        <dbReference type="EMBL" id="OIS92681.1"/>
    </source>
</evidence>
<protein>
    <submittedName>
        <fullName evidence="1">Uncharacterized protein</fullName>
    </submittedName>
</protein>
<sequence length="167" mass="19045">MLKSQAIYLQNAIASGNRDLYAWSFRGIRILTELYREVVTPNVIDSRLVNAFFDKAMLSEINPLPKPLLRQIDDRRRKQAGLWVGGKSLLTTTTLSFSPNEMNRALHVRPSELEIEILLSSINDISVQRRLITNVITVRFETGVLKIRCFKAISFVAAIEEARLAMR</sequence>